<dbReference type="EMBL" id="BAAACP010000011">
    <property type="protein sequence ID" value="GAA0864801.1"/>
    <property type="molecule type" value="Genomic_DNA"/>
</dbReference>
<evidence type="ECO:0000256" key="1">
    <source>
        <dbReference type="SAM" id="Coils"/>
    </source>
</evidence>
<dbReference type="SMART" id="SM00507">
    <property type="entry name" value="HNHc"/>
    <property type="match status" value="1"/>
</dbReference>
<dbReference type="InterPro" id="IPR003615">
    <property type="entry name" value="HNH_nuc"/>
</dbReference>
<sequence length="273" mass="31505">MSNRFNLKQGDILINDDLMQVFKCSGQGGMRKSNKTNTLVLISDETKGLYEDKWYGAEFHYTGMGKKGDQSLDFMQNKTLAQSNINGVEVHLFEVFEKKKYTYVGQVKLSGEPYQAMQKDEDGLDRKVWIFKLKLIDEYETPKVKQEIINQNTEQKEKKAKKLSNEELKEKAKEVKGKPGTRNVVSETYNRNIYVVEYTRRRANGICELCGNEAPFKNSKGEPYLEVHHIVWLSKGGDDTIENTAALCPNCHRKMHIINSKEDVDYLKKMINK</sequence>
<feature type="domain" description="HNH nuclease" evidence="2">
    <location>
        <begin position="194"/>
        <end position="253"/>
    </location>
</feature>
<proteinExistence type="predicted"/>
<dbReference type="RefSeq" id="WP_346045476.1">
    <property type="nucleotide sequence ID" value="NZ_BAAACP010000011.1"/>
</dbReference>
<name>A0ABN1M649_9FIRM</name>
<organism evidence="3 4">
    <name type="scientific">Paraclostridium tenue</name>
    <dbReference type="NCBI Taxonomy" id="1737"/>
    <lineage>
        <taxon>Bacteria</taxon>
        <taxon>Bacillati</taxon>
        <taxon>Bacillota</taxon>
        <taxon>Clostridia</taxon>
        <taxon>Peptostreptococcales</taxon>
        <taxon>Peptostreptococcaceae</taxon>
        <taxon>Paraclostridium</taxon>
    </lineage>
</organism>
<dbReference type="Pfam" id="PF26348">
    <property type="entry name" value="SRA_ScoMcrA"/>
    <property type="match status" value="1"/>
</dbReference>
<evidence type="ECO:0000259" key="2">
    <source>
        <dbReference type="SMART" id="SM00507"/>
    </source>
</evidence>
<evidence type="ECO:0000313" key="4">
    <source>
        <dbReference type="Proteomes" id="UP001400965"/>
    </source>
</evidence>
<evidence type="ECO:0000313" key="3">
    <source>
        <dbReference type="EMBL" id="GAA0864801.1"/>
    </source>
</evidence>
<dbReference type="InterPro" id="IPR058712">
    <property type="entry name" value="SRA_ScoMcrA"/>
</dbReference>
<gene>
    <name evidence="3" type="ORF">GCM10008917_19710</name>
</gene>
<dbReference type="Pfam" id="PF01844">
    <property type="entry name" value="HNH"/>
    <property type="match status" value="1"/>
</dbReference>
<reference evidence="3 4" key="1">
    <citation type="journal article" date="2019" name="Int. J. Syst. Evol. Microbiol.">
        <title>The Global Catalogue of Microorganisms (GCM) 10K type strain sequencing project: providing services to taxonomists for standard genome sequencing and annotation.</title>
        <authorList>
            <consortium name="The Broad Institute Genomics Platform"/>
            <consortium name="The Broad Institute Genome Sequencing Center for Infectious Disease"/>
            <person name="Wu L."/>
            <person name="Ma J."/>
        </authorList>
    </citation>
    <scope>NUCLEOTIDE SEQUENCE [LARGE SCALE GENOMIC DNA]</scope>
    <source>
        <strain evidence="3 4">JCM 6486</strain>
    </source>
</reference>
<dbReference type="Gene3D" id="1.10.30.50">
    <property type="match status" value="1"/>
</dbReference>
<dbReference type="InterPro" id="IPR002711">
    <property type="entry name" value="HNH"/>
</dbReference>
<keyword evidence="1" id="KW-0175">Coiled coil</keyword>
<dbReference type="CDD" id="cd00085">
    <property type="entry name" value="HNHc"/>
    <property type="match status" value="1"/>
</dbReference>
<dbReference type="Proteomes" id="UP001400965">
    <property type="component" value="Unassembled WGS sequence"/>
</dbReference>
<protein>
    <recommendedName>
        <fullName evidence="2">HNH nuclease domain-containing protein</fullName>
    </recommendedName>
</protein>
<comment type="caution">
    <text evidence="3">The sequence shown here is derived from an EMBL/GenBank/DDBJ whole genome shotgun (WGS) entry which is preliminary data.</text>
</comment>
<keyword evidence="4" id="KW-1185">Reference proteome</keyword>
<feature type="coiled-coil region" evidence="1">
    <location>
        <begin position="146"/>
        <end position="178"/>
    </location>
</feature>
<accession>A0ABN1M649</accession>